<evidence type="ECO:0000313" key="2">
    <source>
        <dbReference type="Proteomes" id="UP000050471"/>
    </source>
</evidence>
<protein>
    <recommendedName>
        <fullName evidence="3">Sulfotransferase domain-containing protein</fullName>
    </recommendedName>
</protein>
<organism evidence="1 2">
    <name type="scientific">Aliiroseovarius crassostreae</name>
    <dbReference type="NCBI Taxonomy" id="154981"/>
    <lineage>
        <taxon>Bacteria</taxon>
        <taxon>Pseudomonadati</taxon>
        <taxon>Pseudomonadota</taxon>
        <taxon>Alphaproteobacteria</taxon>
        <taxon>Rhodobacterales</taxon>
        <taxon>Paracoccaceae</taxon>
        <taxon>Aliiroseovarius</taxon>
    </lineage>
</organism>
<dbReference type="SUPFAM" id="SSF52540">
    <property type="entry name" value="P-loop containing nucleoside triphosphate hydrolases"/>
    <property type="match status" value="1"/>
</dbReference>
<proteinExistence type="predicted"/>
<gene>
    <name evidence="1" type="ORF">AKJ29_03085</name>
</gene>
<evidence type="ECO:0000313" key="1">
    <source>
        <dbReference type="EMBL" id="KPN61614.1"/>
    </source>
</evidence>
<dbReference type="EMBL" id="LKBA01000025">
    <property type="protein sequence ID" value="KPN61614.1"/>
    <property type="molecule type" value="Genomic_DNA"/>
</dbReference>
<dbReference type="InterPro" id="IPR027417">
    <property type="entry name" value="P-loop_NTPase"/>
</dbReference>
<name>A0A0P7ICL8_9RHOB</name>
<dbReference type="RefSeq" id="WP_055192945.1">
    <property type="nucleotide sequence ID" value="NZ_FPBS01000006.1"/>
</dbReference>
<evidence type="ECO:0008006" key="3">
    <source>
        <dbReference type="Google" id="ProtNLM"/>
    </source>
</evidence>
<sequence>MSLHRLRYKLIIWSTRSPRLYFALRRMAGRMNARCVGPQTDIVIEGFPRSANSATTHAFIDRQEPGIRVAHHLHHVAQLLEGIRLGVPCVVLIRDPKSAILSLRALRVEAQNRENAGRNGETFEDALKAWLTFYDTLRPQLSHVVIAPFEEVTQSVAPLISDVNRRFGTQFATSLPAGRSERVLGYHAKPTPLRDDIKRKLAAELELLIETNAGFRRDLARATQLYQTYLDAYAQRPDSFGARS</sequence>
<keyword evidence="2" id="KW-1185">Reference proteome</keyword>
<dbReference type="AlphaFoldDB" id="A0A0P7ICL8"/>
<dbReference type="Proteomes" id="UP000050471">
    <property type="component" value="Unassembled WGS sequence"/>
</dbReference>
<dbReference type="OrthoDB" id="287064at2"/>
<dbReference type="STRING" id="154981.AKJ29_03085"/>
<accession>A0A0P7ICL8</accession>
<comment type="caution">
    <text evidence="1">The sequence shown here is derived from an EMBL/GenBank/DDBJ whole genome shotgun (WGS) entry which is preliminary data.</text>
</comment>
<reference evidence="1 2" key="1">
    <citation type="submission" date="2015-09" db="EMBL/GenBank/DDBJ databases">
        <title>Draft genome sequence of Aliiroseovarius crassostreae CV919-312TSm, the causative agent of Roseovarius Oyster Disease (formerly Juvenile Oyster Disease).</title>
        <authorList>
            <person name="Kessner L."/>
            <person name="Spinard E."/>
            <person name="Nelson D."/>
        </authorList>
    </citation>
    <scope>NUCLEOTIDE SEQUENCE [LARGE SCALE GENOMIC DNA]</scope>
    <source>
        <strain evidence="1 2">CV919-312</strain>
    </source>
</reference>